<protein>
    <recommendedName>
        <fullName evidence="4">Peptidase S8 and S53 subtilisin kexin sedolisin</fullName>
    </recommendedName>
</protein>
<name>A0ABS4N998_9ACTN</name>
<feature type="signal peptide" evidence="1">
    <location>
        <begin position="1"/>
        <end position="21"/>
    </location>
</feature>
<dbReference type="Proteomes" id="UP000756710">
    <property type="component" value="Unassembled WGS sequence"/>
</dbReference>
<keyword evidence="3" id="KW-1185">Reference proteome</keyword>
<gene>
    <name evidence="2" type="ORF">J2Z30_009687</name>
</gene>
<reference evidence="2 3" key="1">
    <citation type="submission" date="2021-03" db="EMBL/GenBank/DDBJ databases">
        <title>Genomic Encyclopedia of Type Strains, Phase IV (KMG-IV): sequencing the most valuable type-strain genomes for metagenomic binning, comparative biology and taxonomic classification.</title>
        <authorList>
            <person name="Goeker M."/>
        </authorList>
    </citation>
    <scope>NUCLEOTIDE SEQUENCE [LARGE SCALE GENOMIC DNA]</scope>
    <source>
        <strain evidence="2 3">DSM 41954</strain>
    </source>
</reference>
<evidence type="ECO:0000256" key="1">
    <source>
        <dbReference type="SAM" id="SignalP"/>
    </source>
</evidence>
<organism evidence="2 3">
    <name type="scientific">Streptomyces iranensis</name>
    <dbReference type="NCBI Taxonomy" id="576784"/>
    <lineage>
        <taxon>Bacteria</taxon>
        <taxon>Bacillati</taxon>
        <taxon>Actinomycetota</taxon>
        <taxon>Actinomycetes</taxon>
        <taxon>Kitasatosporales</taxon>
        <taxon>Streptomycetaceae</taxon>
        <taxon>Streptomyces</taxon>
        <taxon>Streptomyces violaceusniger group</taxon>
    </lineage>
</organism>
<keyword evidence="1" id="KW-0732">Signal</keyword>
<dbReference type="RefSeq" id="WP_209469159.1">
    <property type="nucleotide sequence ID" value="NZ_CP136563.1"/>
</dbReference>
<accession>A0ABS4N998</accession>
<evidence type="ECO:0000313" key="2">
    <source>
        <dbReference type="EMBL" id="MBP2068606.1"/>
    </source>
</evidence>
<evidence type="ECO:0008006" key="4">
    <source>
        <dbReference type="Google" id="ProtNLM"/>
    </source>
</evidence>
<dbReference type="EMBL" id="JAGGLR010000045">
    <property type="protein sequence ID" value="MBP2068606.1"/>
    <property type="molecule type" value="Genomic_DNA"/>
</dbReference>
<proteinExistence type="predicted"/>
<sequence>MLRLLARMLLAGVTIAGTVIAVNPAAGHSASAPSPEKPGGGVMTLATGDRVAPAGGGFAVLPTGRGGAYINYRDAAGDQYIVPRTARGTDPSQFNVSALSGQGHPAAAPRAAAADDDLHPLTVKTNDMEGAPPVGAYVWLMNTDSVSRHLSFQEITNDDGTVQYKVPAGNYAASVVFFDMDAQGKYTASRMVTINDFVVSDDKPSTELTIDERKATTLLDAKTPRASVQDGVSAGFARTDAKGKVANWGIADTSNPTYVNPQPAPKVGTMHYVAQWDGVSTNPDAGYRYDLAHDSDAGIPENQTFSVRAKDLATVRHKFSADPANQGLGALMSVSVDPTYPFPLAFNGSPDARMPGTLTDYLSTGNGGEWQQMVLTPGNTVATYADTLAVEPGRKYTATWGHGPLAPNLPQSTAPTVCTMCATGSVLQAELPIYADSEPDHHGDFGTPKTAATSHYVLYRGDTVVADKKNVKGVTLTDVPQQPGDYRLVMDVDNTALPKFSQSTRTHTDLTFHHTPAIDPASKLPGTYRCTDKALTTPCQVLPVLSLHYDLATDATNTSGARVQTLKLSVGHQSYGGAGSKSPIRKVTLALSYDDGKTWKQVPVTGHAGQYVAAWPNPRGHNATAPSLKVAAADADGNKITQTVTRPYSLRGAK</sequence>
<evidence type="ECO:0000313" key="3">
    <source>
        <dbReference type="Proteomes" id="UP000756710"/>
    </source>
</evidence>
<feature type="chain" id="PRO_5046936981" description="Peptidase S8 and S53 subtilisin kexin sedolisin" evidence="1">
    <location>
        <begin position="22"/>
        <end position="654"/>
    </location>
</feature>
<comment type="caution">
    <text evidence="2">The sequence shown here is derived from an EMBL/GenBank/DDBJ whole genome shotgun (WGS) entry which is preliminary data.</text>
</comment>